<dbReference type="NCBIfam" id="TIGR00916">
    <property type="entry name" value="2A0604s01"/>
    <property type="match status" value="1"/>
</dbReference>
<keyword evidence="5 9" id="KW-0653">Protein transport</keyword>
<gene>
    <name evidence="9" type="primary">secF</name>
    <name evidence="11" type="ordered locus">Thal_1279</name>
</gene>
<sequence>MIILFKAMRQLDFMGVRYYAYAVSLLLLVISLLSLGLKGLNLGLDFTGGTLLEVRYTPKQSTADIRKVLERSGVSAFQVQDTAQGTILVRLKVDEPRDKVLRALKTLGDYQLLRMESIGGVISGELRQKALWAILTAIGGILLYLAYRFEPVWALGAVLALAHDVFLVVGAYSLTGREVNLDVVAALLVVAGYSISDTVVVFDRIRENMRIRKGTDLKTVINISINQTLSRTVMTSLTTFVVSLTMFLLGGPVLSNIMFSFVVGIVVGTLSSIFVASALVLDIKERLVRPKLA</sequence>
<keyword evidence="2 9" id="KW-0813">Transport</keyword>
<dbReference type="NCBIfam" id="TIGR00966">
    <property type="entry name" value="transloc_SecF"/>
    <property type="match status" value="1"/>
</dbReference>
<evidence type="ECO:0000256" key="5">
    <source>
        <dbReference type="ARBA" id="ARBA00022927"/>
    </source>
</evidence>
<evidence type="ECO:0000256" key="7">
    <source>
        <dbReference type="ARBA" id="ARBA00023010"/>
    </source>
</evidence>
<evidence type="ECO:0000256" key="9">
    <source>
        <dbReference type="HAMAP-Rule" id="MF_01464"/>
    </source>
</evidence>
<protein>
    <recommendedName>
        <fullName evidence="9">Protein-export membrane protein SecF</fullName>
    </recommendedName>
</protein>
<dbReference type="InterPro" id="IPR022813">
    <property type="entry name" value="SecD/SecF_arch_bac"/>
</dbReference>
<dbReference type="InterPro" id="IPR022645">
    <property type="entry name" value="SecD/SecF_bac"/>
</dbReference>
<evidence type="ECO:0000256" key="6">
    <source>
        <dbReference type="ARBA" id="ARBA00022989"/>
    </source>
</evidence>
<keyword evidence="12" id="KW-1185">Reference proteome</keyword>
<dbReference type="KEGG" id="tal:Thal_1279"/>
<dbReference type="GO" id="GO:0065002">
    <property type="term" value="P:intracellular protein transmembrane transport"/>
    <property type="evidence" value="ECO:0007669"/>
    <property type="project" value="UniProtKB-UniRule"/>
</dbReference>
<dbReference type="PANTHER" id="PTHR30081:SF8">
    <property type="entry name" value="PROTEIN TRANSLOCASE SUBUNIT SECF"/>
    <property type="match status" value="1"/>
</dbReference>
<dbReference type="SUPFAM" id="SSF82866">
    <property type="entry name" value="Multidrug efflux transporter AcrB transmembrane domain"/>
    <property type="match status" value="1"/>
</dbReference>
<dbReference type="Pfam" id="PF07549">
    <property type="entry name" value="Sec_GG"/>
    <property type="match status" value="1"/>
</dbReference>
<dbReference type="PRINTS" id="PR01755">
    <property type="entry name" value="SECFTRNLCASE"/>
</dbReference>
<dbReference type="InterPro" id="IPR048634">
    <property type="entry name" value="SecD_SecF_C"/>
</dbReference>
<keyword evidence="9" id="KW-0997">Cell inner membrane</keyword>
<dbReference type="InterPro" id="IPR055344">
    <property type="entry name" value="SecD_SecF_C_bact"/>
</dbReference>
<feature type="transmembrane region" description="Helical" evidence="9">
    <location>
        <begin position="152"/>
        <end position="172"/>
    </location>
</feature>
<dbReference type="Gene3D" id="1.20.1640.10">
    <property type="entry name" value="Multidrug efflux transporter AcrB transmembrane domain"/>
    <property type="match status" value="1"/>
</dbReference>
<comment type="subcellular location">
    <subcellularLocation>
        <location evidence="9">Cell inner membrane</location>
        <topology evidence="9">Multi-pass membrane protein</topology>
    </subcellularLocation>
    <subcellularLocation>
        <location evidence="1">Cell membrane</location>
        <topology evidence="1">Multi-pass membrane protein</topology>
    </subcellularLocation>
</comment>
<evidence type="ECO:0000256" key="3">
    <source>
        <dbReference type="ARBA" id="ARBA00022475"/>
    </source>
</evidence>
<dbReference type="GO" id="GO:0006605">
    <property type="term" value="P:protein targeting"/>
    <property type="evidence" value="ECO:0007669"/>
    <property type="project" value="UniProtKB-UniRule"/>
</dbReference>
<evidence type="ECO:0000256" key="2">
    <source>
        <dbReference type="ARBA" id="ARBA00022448"/>
    </source>
</evidence>
<accession>D3SMD0</accession>
<dbReference type="AlphaFoldDB" id="D3SMD0"/>
<keyword evidence="6 9" id="KW-1133">Transmembrane helix</keyword>
<evidence type="ECO:0000313" key="12">
    <source>
        <dbReference type="Proteomes" id="UP000002043"/>
    </source>
</evidence>
<dbReference type="eggNOG" id="COG0341">
    <property type="taxonomic scope" value="Bacteria"/>
</dbReference>
<dbReference type="HOGENOM" id="CLU_050012_0_1_0"/>
<evidence type="ECO:0000256" key="8">
    <source>
        <dbReference type="ARBA" id="ARBA00023136"/>
    </source>
</evidence>
<dbReference type="InterPro" id="IPR005665">
    <property type="entry name" value="SecF_bac"/>
</dbReference>
<feature type="transmembrane region" description="Helical" evidence="9">
    <location>
        <begin position="233"/>
        <end position="251"/>
    </location>
</feature>
<keyword evidence="4 9" id="KW-0812">Transmembrane</keyword>
<dbReference type="Pfam" id="PF02355">
    <property type="entry name" value="SecD_SecF_C"/>
    <property type="match status" value="1"/>
</dbReference>
<evidence type="ECO:0000313" key="11">
    <source>
        <dbReference type="EMBL" id="ADC89910.1"/>
    </source>
</evidence>
<comment type="subunit">
    <text evidence="9">Forms a complex with SecD. Part of the essential Sec protein translocation apparatus which comprises SecA, SecYEG and auxiliary proteins SecDF. Other proteins may also be involved.</text>
</comment>
<keyword evidence="7 9" id="KW-0811">Translocation</keyword>
<feature type="transmembrane region" description="Helical" evidence="9">
    <location>
        <begin position="130"/>
        <end position="147"/>
    </location>
</feature>
<keyword evidence="3 9" id="KW-1003">Cell membrane</keyword>
<dbReference type="HAMAP" id="MF_01464_B">
    <property type="entry name" value="SecF_B"/>
    <property type="match status" value="1"/>
</dbReference>
<feature type="domain" description="Protein export membrane protein SecD/SecF C-terminal" evidence="10">
    <location>
        <begin position="104"/>
        <end position="285"/>
    </location>
</feature>
<dbReference type="InterPro" id="IPR022646">
    <property type="entry name" value="SecD/SecF_CS"/>
</dbReference>
<feature type="transmembrane region" description="Helical" evidence="9">
    <location>
        <begin position="18"/>
        <end position="37"/>
    </location>
</feature>
<organism evidence="11 12">
    <name type="scientific">Thermocrinis albus (strain DSM 14484 / JCM 11386 / HI 11/12)</name>
    <dbReference type="NCBI Taxonomy" id="638303"/>
    <lineage>
        <taxon>Bacteria</taxon>
        <taxon>Pseudomonadati</taxon>
        <taxon>Aquificota</taxon>
        <taxon>Aquificia</taxon>
        <taxon>Aquificales</taxon>
        <taxon>Aquificaceae</taxon>
        <taxon>Thermocrinis</taxon>
    </lineage>
</organism>
<feature type="transmembrane region" description="Helical" evidence="9">
    <location>
        <begin position="257"/>
        <end position="281"/>
    </location>
</feature>
<evidence type="ECO:0000256" key="4">
    <source>
        <dbReference type="ARBA" id="ARBA00022692"/>
    </source>
</evidence>
<dbReference type="GO" id="GO:0005886">
    <property type="term" value="C:plasma membrane"/>
    <property type="evidence" value="ECO:0007669"/>
    <property type="project" value="UniProtKB-SubCell"/>
</dbReference>
<reference evidence="12" key="1">
    <citation type="journal article" date="2010" name="Stand. Genomic Sci.">
        <title>Complete genome sequence of Thermocrinis albus type strain (HI 11/12T).</title>
        <authorList>
            <person name="Wirth R."/>
            <person name="Sikorski J."/>
            <person name="Brambilla E."/>
            <person name="Misra M."/>
            <person name="Lapidus A."/>
            <person name="Copeland A."/>
            <person name="Nolan M."/>
            <person name="Lucas S."/>
            <person name="Chen F."/>
            <person name="Tice H."/>
            <person name="Cheng J.F."/>
            <person name="Han C."/>
            <person name="Detter J.C."/>
            <person name="Tapia R."/>
            <person name="Bruce D."/>
            <person name="Goodwin L."/>
            <person name="Pitluck S."/>
            <person name="Pati A."/>
            <person name="Anderson I."/>
            <person name="Ivanova N."/>
            <person name="Mavromatis K."/>
            <person name="Mikhailova N."/>
            <person name="Chen A."/>
            <person name="Palaniappan K."/>
            <person name="Bilek Y."/>
            <person name="Hader T."/>
            <person name="Land M."/>
            <person name="Hauser L."/>
            <person name="Chang Y.J."/>
            <person name="Jeffries C.D."/>
            <person name="Tindall B.J."/>
            <person name="Rohde M."/>
            <person name="Goker M."/>
            <person name="Bristow J."/>
            <person name="Eisen J.A."/>
            <person name="Markowitz V."/>
            <person name="Hugenholtz P."/>
            <person name="Kyrpides N.C."/>
            <person name="Klenk H.P."/>
        </authorList>
    </citation>
    <scope>NUCLEOTIDE SEQUENCE [LARGE SCALE GENOMIC DNA]</scope>
    <source>
        <strain evidence="12">DSM 14484 / JCM 11386 / HI 11/12</strain>
    </source>
</reference>
<dbReference type="PANTHER" id="PTHR30081">
    <property type="entry name" value="PROTEIN-EXPORT MEMBRANE PROTEIN SEC"/>
    <property type="match status" value="1"/>
</dbReference>
<dbReference type="STRING" id="638303.Thal_1279"/>
<evidence type="ECO:0000259" key="10">
    <source>
        <dbReference type="Pfam" id="PF02355"/>
    </source>
</evidence>
<keyword evidence="8 9" id="KW-0472">Membrane</keyword>
<proteinExistence type="inferred from homology"/>
<dbReference type="GO" id="GO:0015450">
    <property type="term" value="F:protein-transporting ATPase activity"/>
    <property type="evidence" value="ECO:0007669"/>
    <property type="project" value="InterPro"/>
</dbReference>
<dbReference type="EMBL" id="CP001931">
    <property type="protein sequence ID" value="ADC89910.1"/>
    <property type="molecule type" value="Genomic_DNA"/>
</dbReference>
<comment type="similarity">
    <text evidence="9">Belongs to the SecD/SecF family. SecF subfamily.</text>
</comment>
<feature type="transmembrane region" description="Helical" evidence="9">
    <location>
        <begin position="184"/>
        <end position="202"/>
    </location>
</feature>
<evidence type="ECO:0000256" key="1">
    <source>
        <dbReference type="ARBA" id="ARBA00004651"/>
    </source>
</evidence>
<dbReference type="GO" id="GO:0043952">
    <property type="term" value="P:protein transport by the Sec complex"/>
    <property type="evidence" value="ECO:0007669"/>
    <property type="project" value="UniProtKB-UniRule"/>
</dbReference>
<dbReference type="Proteomes" id="UP000002043">
    <property type="component" value="Chromosome"/>
</dbReference>
<comment type="function">
    <text evidence="9">Part of the Sec protein translocase complex. Interacts with the SecYEG preprotein conducting channel. SecDF uses the proton motive force (PMF) to complete protein translocation after the ATP-dependent function of SecA.</text>
</comment>
<name>D3SMD0_THEAH</name>